<accession>A0A135HV42</accession>
<gene>
    <name evidence="2" type="ORF">ATN84_12045</name>
</gene>
<dbReference type="Proteomes" id="UP000070107">
    <property type="component" value="Unassembled WGS sequence"/>
</dbReference>
<evidence type="ECO:0000256" key="1">
    <source>
        <dbReference type="SAM" id="MobiDB-lite"/>
    </source>
</evidence>
<evidence type="ECO:0000313" key="2">
    <source>
        <dbReference type="EMBL" id="KXF77083.1"/>
    </source>
</evidence>
<sequence>MAPRSTVSISVDGRQVLDIPASSFKQNSEGGEYRYADQTDMAKLIDALKAGSRAEVRLQTKEGSLKADFSLAGFVGGLIFMDETQGRVGTVDALQAKGDKPSAPAPEVTAIDSFDKIPEPIRAVFTGDDTVCGGVDADRFAAVGGFAAKIGDRTLLGLPCGVGGAYNQPYVFYQEQDGRVTPVALPVMGDKGPTTTATAWNIDWDQASRTLTAFFRGRGLGDCGVYNVWKAEEGDEDGITFVLMQSRSKGECDGNDGGGPANWPANWPLKK</sequence>
<organism evidence="2 3">
    <name type="scientific">Paramesorhizobium deserti</name>
    <dbReference type="NCBI Taxonomy" id="1494590"/>
    <lineage>
        <taxon>Bacteria</taxon>
        <taxon>Pseudomonadati</taxon>
        <taxon>Pseudomonadota</taxon>
        <taxon>Alphaproteobacteria</taxon>
        <taxon>Hyphomicrobiales</taxon>
        <taxon>Phyllobacteriaceae</taxon>
        <taxon>Paramesorhizobium</taxon>
    </lineage>
</organism>
<proteinExistence type="predicted"/>
<reference evidence="2 3" key="1">
    <citation type="submission" date="2015-11" db="EMBL/GenBank/DDBJ databases">
        <title>Draft genome sequence of Paramesorhizobium deserti A-3-E, a strain highly resistant to diverse beta-lactam antibiotics.</title>
        <authorList>
            <person name="Lv R."/>
            <person name="Yang X."/>
            <person name="Fang N."/>
            <person name="Guo J."/>
            <person name="Luo X."/>
            <person name="Peng F."/>
            <person name="Yang R."/>
            <person name="Cui Y."/>
            <person name="Fang C."/>
            <person name="Song Y."/>
        </authorList>
    </citation>
    <scope>NUCLEOTIDE SEQUENCE [LARGE SCALE GENOMIC DNA]</scope>
    <source>
        <strain evidence="2 3">A-3-E</strain>
    </source>
</reference>
<keyword evidence="3" id="KW-1185">Reference proteome</keyword>
<evidence type="ECO:0008006" key="4">
    <source>
        <dbReference type="Google" id="ProtNLM"/>
    </source>
</evidence>
<dbReference type="InterPro" id="IPR009560">
    <property type="entry name" value="DUF1176"/>
</dbReference>
<feature type="region of interest" description="Disordered" evidence="1">
    <location>
        <begin position="250"/>
        <end position="271"/>
    </location>
</feature>
<comment type="caution">
    <text evidence="2">The sequence shown here is derived from an EMBL/GenBank/DDBJ whole genome shotgun (WGS) entry which is preliminary data.</text>
</comment>
<name>A0A135HV42_9HYPH</name>
<protein>
    <recommendedName>
        <fullName evidence="4">DUF1176 domain-containing protein</fullName>
    </recommendedName>
</protein>
<dbReference type="EMBL" id="LNTU01000023">
    <property type="protein sequence ID" value="KXF77083.1"/>
    <property type="molecule type" value="Genomic_DNA"/>
</dbReference>
<dbReference type="Pfam" id="PF06674">
    <property type="entry name" value="DUF1176"/>
    <property type="match status" value="1"/>
</dbReference>
<dbReference type="STRING" id="1494590.ATN84_12045"/>
<dbReference type="AlphaFoldDB" id="A0A135HV42"/>
<evidence type="ECO:0000313" key="3">
    <source>
        <dbReference type="Proteomes" id="UP000070107"/>
    </source>
</evidence>